<evidence type="ECO:0000313" key="2">
    <source>
        <dbReference type="EMBL" id="GAX48347.1"/>
    </source>
</evidence>
<evidence type="ECO:0008006" key="4">
    <source>
        <dbReference type="Google" id="ProtNLM"/>
    </source>
</evidence>
<dbReference type="Proteomes" id="UP000218689">
    <property type="component" value="Unassembled WGS sequence"/>
</dbReference>
<keyword evidence="3" id="KW-1185">Reference proteome</keyword>
<organism evidence="2 3">
    <name type="scientific">Pseudolactococcus reticulitermitis</name>
    <dbReference type="NCBI Taxonomy" id="2025039"/>
    <lineage>
        <taxon>Bacteria</taxon>
        <taxon>Bacillati</taxon>
        <taxon>Bacillota</taxon>
        <taxon>Bacilli</taxon>
        <taxon>Lactobacillales</taxon>
        <taxon>Streptococcaceae</taxon>
        <taxon>Pseudolactococcus</taxon>
    </lineage>
</organism>
<sequence length="62" mass="6969">MKQSIVPISELSNYTKVINKVSSDSAVILTKNGYGKYAVVELEFLESLVNELNDYREKSISL</sequence>
<dbReference type="InterPro" id="IPR036165">
    <property type="entry name" value="YefM-like_sf"/>
</dbReference>
<reference evidence="3" key="1">
    <citation type="submission" date="2017-08" db="EMBL/GenBank/DDBJ databases">
        <title>Draft genome sequence of Lactococcus sp. strain Rs-Y01, isolated from the gut of the lower termite Reticulitermes speratus.</title>
        <authorList>
            <person name="Ohkuma M."/>
            <person name="Yuki M."/>
        </authorList>
    </citation>
    <scope>NUCLEOTIDE SEQUENCE [LARGE SCALE GENOMIC DNA]</scope>
    <source>
        <strain evidence="3">Rs-Y01</strain>
    </source>
</reference>
<comment type="similarity">
    <text evidence="1">Belongs to the phD/YefM antitoxin family.</text>
</comment>
<evidence type="ECO:0000313" key="3">
    <source>
        <dbReference type="Proteomes" id="UP000218689"/>
    </source>
</evidence>
<dbReference type="SUPFAM" id="SSF143120">
    <property type="entry name" value="YefM-like"/>
    <property type="match status" value="1"/>
</dbReference>
<dbReference type="AlphaFoldDB" id="A0A224X2M9"/>
<dbReference type="OrthoDB" id="9795585at2"/>
<dbReference type="RefSeq" id="WP_094785369.1">
    <property type="nucleotide sequence ID" value="NZ_BEDT01000006.1"/>
</dbReference>
<name>A0A224X2M9_9LACT</name>
<proteinExistence type="inferred from homology"/>
<dbReference type="EMBL" id="BEDT01000006">
    <property type="protein sequence ID" value="GAX48347.1"/>
    <property type="molecule type" value="Genomic_DNA"/>
</dbReference>
<comment type="caution">
    <text evidence="2">The sequence shown here is derived from an EMBL/GenBank/DDBJ whole genome shotgun (WGS) entry which is preliminary data.</text>
</comment>
<evidence type="ECO:0000256" key="1">
    <source>
        <dbReference type="ARBA" id="ARBA00009981"/>
    </source>
</evidence>
<accession>A0A224X2M9</accession>
<protein>
    <recommendedName>
        <fullName evidence="4">Prevent-host-death protein</fullName>
    </recommendedName>
</protein>
<gene>
    <name evidence="2" type="ORF">RsY01_1968</name>
</gene>